<proteinExistence type="predicted"/>
<sequence>MKNNNINSLWEELEDFFLKNDEDFQIIKIKDNSIIIKALNKYAFSVRYTYAKILAPIMPTNCKVKIKSSDFWADDTNNDFFKFNIKIKTKKNYYKGNIKIIRK</sequence>
<evidence type="ECO:0000313" key="1">
    <source>
        <dbReference type="EMBL" id="KKN09548.1"/>
    </source>
</evidence>
<dbReference type="EMBL" id="LAZR01004334">
    <property type="protein sequence ID" value="KKN09548.1"/>
    <property type="molecule type" value="Genomic_DNA"/>
</dbReference>
<gene>
    <name evidence="1" type="ORF">LCGC14_1045380</name>
</gene>
<reference evidence="1" key="1">
    <citation type="journal article" date="2015" name="Nature">
        <title>Complex archaea that bridge the gap between prokaryotes and eukaryotes.</title>
        <authorList>
            <person name="Spang A."/>
            <person name="Saw J.H."/>
            <person name="Jorgensen S.L."/>
            <person name="Zaremba-Niedzwiedzka K."/>
            <person name="Martijn J."/>
            <person name="Lind A.E."/>
            <person name="van Eijk R."/>
            <person name="Schleper C."/>
            <person name="Guy L."/>
            <person name="Ettema T.J."/>
        </authorList>
    </citation>
    <scope>NUCLEOTIDE SEQUENCE</scope>
</reference>
<comment type="caution">
    <text evidence="1">The sequence shown here is derived from an EMBL/GenBank/DDBJ whole genome shotgun (WGS) entry which is preliminary data.</text>
</comment>
<accession>A0A0F9QWJ6</accession>
<name>A0A0F9QWJ6_9ZZZZ</name>
<dbReference type="AlphaFoldDB" id="A0A0F9QWJ6"/>
<organism evidence="1">
    <name type="scientific">marine sediment metagenome</name>
    <dbReference type="NCBI Taxonomy" id="412755"/>
    <lineage>
        <taxon>unclassified sequences</taxon>
        <taxon>metagenomes</taxon>
        <taxon>ecological metagenomes</taxon>
    </lineage>
</organism>
<protein>
    <submittedName>
        <fullName evidence="1">Uncharacterized protein</fullName>
    </submittedName>
</protein>